<feature type="domain" description="Glycosyl hydrolase-like 10" evidence="2">
    <location>
        <begin position="26"/>
        <end position="324"/>
    </location>
</feature>
<protein>
    <recommendedName>
        <fullName evidence="2">Glycosyl hydrolase-like 10 domain-containing protein</fullName>
    </recommendedName>
</protein>
<dbReference type="InterPro" id="IPR052177">
    <property type="entry name" value="Divisome_Glycosyl_Hydrolase"/>
</dbReference>
<evidence type="ECO:0000313" key="3">
    <source>
        <dbReference type="EMBL" id="AIE87557.1"/>
    </source>
</evidence>
<dbReference type="HOGENOM" id="CLU_019247_2_1_0"/>
<sequence>MTMLYPLLMLAGPGSQILTPPPMPREFRAAWVATVDNIDWPSKRTLSVSQQKAEMIRILDIAKGMNLNAIVLQVRPSADALYQSKLEPWSEYLTGQQGKAPSPYYDPLEFAVSEAHKRGLELHCWFNPYRALHPAQKGPVVASHISKTNPEIVRRYGSYLWMDPGEPEVQRRSLQVVLDVVKRYDVDGVHIDDYFYPYKEKGPDGKLMDFPDDRSFRRYRSGGGHLARDDWRRKNVDDFIRDLYSGIKQEKRWVKFGISPFGIYRPGYPAGIKAGVDQYADLYADARRWFAEGWCDYFTPQLYWPIHQTAQAYPALLDWWLAQNQKGRHLWPGNYTSLTSPSEKNWPAQEVADQISITRQRGANGNVHFSMKAFLQNYNGITSHLMNGLYAKPALVPASPWLDDRAPNAPKVDVESMGDNQWSLKWRPDGDNDVRFYQITVQVGEKWGTPSVTSADNLKIKQPSGAVTRVAIAAIDRTGNESGQTVVRLR</sequence>
<dbReference type="EMBL" id="CP007139">
    <property type="protein sequence ID" value="AIE87557.1"/>
    <property type="molecule type" value="Genomic_DNA"/>
</dbReference>
<dbReference type="eggNOG" id="COG1649">
    <property type="taxonomic scope" value="Bacteria"/>
</dbReference>
<evidence type="ECO:0000313" key="4">
    <source>
        <dbReference type="Proteomes" id="UP000027982"/>
    </source>
</evidence>
<evidence type="ECO:0000259" key="2">
    <source>
        <dbReference type="Pfam" id="PF02638"/>
    </source>
</evidence>
<proteinExistence type="predicted"/>
<keyword evidence="1" id="KW-0732">Signal</keyword>
<dbReference type="KEGG" id="fgi:OP10G_4189"/>
<dbReference type="PANTHER" id="PTHR43405:SF1">
    <property type="entry name" value="GLYCOSYL HYDROLASE DIGH"/>
    <property type="match status" value="1"/>
</dbReference>
<dbReference type="AlphaFoldDB" id="A0A068NW52"/>
<dbReference type="InterPro" id="IPR003790">
    <property type="entry name" value="GHL10"/>
</dbReference>
<dbReference type="InterPro" id="IPR017853">
    <property type="entry name" value="GH"/>
</dbReference>
<dbReference type="Gene3D" id="3.20.20.80">
    <property type="entry name" value="Glycosidases"/>
    <property type="match status" value="1"/>
</dbReference>
<dbReference type="Proteomes" id="UP000027982">
    <property type="component" value="Chromosome"/>
</dbReference>
<evidence type="ECO:0000256" key="1">
    <source>
        <dbReference type="ARBA" id="ARBA00022729"/>
    </source>
</evidence>
<dbReference type="SUPFAM" id="SSF51445">
    <property type="entry name" value="(Trans)glycosidases"/>
    <property type="match status" value="1"/>
</dbReference>
<organism evidence="3 4">
    <name type="scientific">Fimbriimonas ginsengisoli Gsoil 348</name>
    <dbReference type="NCBI Taxonomy" id="661478"/>
    <lineage>
        <taxon>Bacteria</taxon>
        <taxon>Bacillati</taxon>
        <taxon>Armatimonadota</taxon>
        <taxon>Fimbriimonadia</taxon>
        <taxon>Fimbriimonadales</taxon>
        <taxon>Fimbriimonadaceae</taxon>
        <taxon>Fimbriimonas</taxon>
    </lineage>
</organism>
<dbReference type="PANTHER" id="PTHR43405">
    <property type="entry name" value="GLYCOSYL HYDROLASE DIGH"/>
    <property type="match status" value="1"/>
</dbReference>
<dbReference type="Pfam" id="PF02638">
    <property type="entry name" value="GHL10"/>
    <property type="match status" value="1"/>
</dbReference>
<accession>A0A068NW52</accession>
<dbReference type="STRING" id="661478.OP10G_4189"/>
<name>A0A068NW52_FIMGI</name>
<keyword evidence="4" id="KW-1185">Reference proteome</keyword>
<gene>
    <name evidence="3" type="ORF">OP10G_4189</name>
</gene>
<reference evidence="3 4" key="1">
    <citation type="journal article" date="2014" name="PLoS ONE">
        <title>The first complete genome sequence of the class fimbriimonadia in the phylum armatimonadetes.</title>
        <authorList>
            <person name="Hu Z.Y."/>
            <person name="Wang Y.Z."/>
            <person name="Im W.T."/>
            <person name="Wang S.Y."/>
            <person name="Zhao G.P."/>
            <person name="Zheng H.J."/>
            <person name="Quan Z.X."/>
        </authorList>
    </citation>
    <scope>NUCLEOTIDE SEQUENCE [LARGE SCALE GENOMIC DNA]</scope>
    <source>
        <strain evidence="3">Gsoil 348</strain>
    </source>
</reference>